<dbReference type="GO" id="GO:0016020">
    <property type="term" value="C:membrane"/>
    <property type="evidence" value="ECO:0007669"/>
    <property type="project" value="InterPro"/>
</dbReference>
<evidence type="ECO:0000313" key="2">
    <source>
        <dbReference type="EMBL" id="KAF6045359.1"/>
    </source>
</evidence>
<keyword evidence="1" id="KW-0472">Membrane</keyword>
<name>A0A8X7NJ71_CANPA</name>
<evidence type="ECO:0000256" key="1">
    <source>
        <dbReference type="SAM" id="Phobius"/>
    </source>
</evidence>
<organism evidence="2 3">
    <name type="scientific">Candida parapsilosis</name>
    <name type="common">Yeast</name>
    <dbReference type="NCBI Taxonomy" id="5480"/>
    <lineage>
        <taxon>Eukaryota</taxon>
        <taxon>Fungi</taxon>
        <taxon>Dikarya</taxon>
        <taxon>Ascomycota</taxon>
        <taxon>Saccharomycotina</taxon>
        <taxon>Pichiomycetes</taxon>
        <taxon>Debaryomycetaceae</taxon>
        <taxon>Candida/Lodderomyces clade</taxon>
        <taxon>Candida</taxon>
    </lineage>
</organism>
<evidence type="ECO:0000313" key="3">
    <source>
        <dbReference type="Proteomes" id="UP000590412"/>
    </source>
</evidence>
<dbReference type="EMBL" id="JABWAB010000009">
    <property type="protein sequence ID" value="KAF6045359.1"/>
    <property type="molecule type" value="Genomic_DNA"/>
</dbReference>
<feature type="transmembrane region" description="Helical" evidence="1">
    <location>
        <begin position="7"/>
        <end position="28"/>
    </location>
</feature>
<sequence>MFIISKGVILLTIIIQFTATVLLVFLLLGCVDTSSSYSNVYLFNYKFNSSSLLYQHLTLDLNSTNSTTSTTTSILGADLSTISVKVGYLAFCISSEELEQCISNANLANIPQMSVTFLETKFDLLNIAQTFHNSIVHSHLLMASIILTLTILVILCYLILPVSFGAVVVKKIGLVLTFINMILWGLGSMLQHQSVNATTKLMSGVSFEIVEVGRGQRAETMTWVAFSFLIVVFLSFVMMNYVAMKSLKKKGGGGEEKKGVIMEKV</sequence>
<dbReference type="PANTHER" id="PTHR28092:SF1">
    <property type="entry name" value="FACTOR-INDUCED GENE 1 PROTEIN"/>
    <property type="match status" value="1"/>
</dbReference>
<comment type="caution">
    <text evidence="2">The sequence shown here is derived from an EMBL/GenBank/DDBJ whole genome shotgun (WGS) entry which is preliminary data.</text>
</comment>
<reference evidence="2" key="1">
    <citation type="submission" date="2020-03" db="EMBL/GenBank/DDBJ databases">
        <title>FDA dAtabase for Regulatory Grade micrObial Sequences (FDA-ARGOS): Supporting development and validation of Infectious Disease Dx tests.</title>
        <authorList>
            <person name="Campos J."/>
            <person name="Goldberg B."/>
            <person name="Tallon L."/>
            <person name="Sadzewicz L."/>
            <person name="Vavikolanu K."/>
            <person name="Mehta A."/>
            <person name="Aluvathingal J."/>
            <person name="Nadendla S."/>
            <person name="Nandy P."/>
            <person name="Geyer C."/>
            <person name="Yan Y."/>
            <person name="Sichtig H."/>
        </authorList>
    </citation>
    <scope>NUCLEOTIDE SEQUENCE [LARGE SCALE GENOMIC DNA]</scope>
    <source>
        <strain evidence="2">FDAARGOS_652</strain>
    </source>
</reference>
<proteinExistence type="predicted"/>
<keyword evidence="1" id="KW-0812">Transmembrane</keyword>
<dbReference type="PROSITE" id="PS51257">
    <property type="entry name" value="PROKAR_LIPOPROTEIN"/>
    <property type="match status" value="1"/>
</dbReference>
<dbReference type="PANTHER" id="PTHR28092">
    <property type="entry name" value="FACTOR-INDUCED GENE 1 PROTEIN"/>
    <property type="match status" value="1"/>
</dbReference>
<protein>
    <submittedName>
        <fullName evidence="2">Ca2+ regulator and membrane fusion protein Fig1 family protein</fullName>
    </submittedName>
</protein>
<feature type="transmembrane region" description="Helical" evidence="1">
    <location>
        <begin position="223"/>
        <end position="243"/>
    </location>
</feature>
<gene>
    <name evidence="2" type="ORF">FOB60_004931</name>
</gene>
<dbReference type="GO" id="GO:0000747">
    <property type="term" value="P:conjugation with cellular fusion"/>
    <property type="evidence" value="ECO:0007669"/>
    <property type="project" value="TreeGrafter"/>
</dbReference>
<feature type="transmembrane region" description="Helical" evidence="1">
    <location>
        <begin position="140"/>
        <end position="160"/>
    </location>
</feature>
<dbReference type="AlphaFoldDB" id="A0A8X7NJ71"/>
<dbReference type="OrthoDB" id="4089394at2759"/>
<dbReference type="Proteomes" id="UP000590412">
    <property type="component" value="Unassembled WGS sequence"/>
</dbReference>
<dbReference type="GO" id="GO:0043332">
    <property type="term" value="C:mating projection tip"/>
    <property type="evidence" value="ECO:0007669"/>
    <property type="project" value="TreeGrafter"/>
</dbReference>
<dbReference type="InterPro" id="IPR033481">
    <property type="entry name" value="Dni1/Fig1"/>
</dbReference>
<dbReference type="Pfam" id="PF12351">
    <property type="entry name" value="Fig1"/>
    <property type="match status" value="1"/>
</dbReference>
<accession>A0A8X7NJ71</accession>
<keyword evidence="1" id="KW-1133">Transmembrane helix</keyword>
<feature type="transmembrane region" description="Helical" evidence="1">
    <location>
        <begin position="172"/>
        <end position="190"/>
    </location>
</feature>